<sequence length="518" mass="59490">MNARLTHSSPTACASPLHVEVAIIGAGFGGLCTAIQLLERGERNFLLLEKADEVGGTWRDNSYPGAACDVQSHLYSFSFAGKSDWTQRYAPWHEIQQYILDTTERYDLRRYIRGNSEVCAAHFNDSTGRWHLSTTRGDEIVAHHVVLASGPLHVPSMPSLKGMERFKGKTFHSAQWAHDYDLKGKRVVSIGTGGSAIQYCPEIAPDVEKLYVLQRSPAWVIPRDTRKYPQWQKTLFARFPLLRKLHRARLYWTNESRVWPIFTPWLARRLQSLAAFFIRCQVRDPDLVRRLTPDYVLGCKRLLISNKWYPMFNRANVELIDDGIAEIREHSVVMRSGRELPADCIIYGTGFQVDPRLYMKDFPCSGLPGRQLMDDWKDGSEAYLGIHVSGYPNLHQLVGPNTALGHNSILFMIEAQVNYILDAMQAVRTRGADYLDVRPDAQRRFNERVQDALKNTVWTSGCVSWYQQSDGKNFAMWPWSTWRYWLATRRLPRQDYNFQQCTPSKQPTPHTTETLETA</sequence>
<evidence type="ECO:0000256" key="4">
    <source>
        <dbReference type="SAM" id="MobiDB-lite"/>
    </source>
</evidence>
<keyword evidence="3" id="KW-0560">Oxidoreductase</keyword>
<evidence type="ECO:0000256" key="3">
    <source>
        <dbReference type="ARBA" id="ARBA00023002"/>
    </source>
</evidence>
<dbReference type="GO" id="GO:0050661">
    <property type="term" value="F:NADP binding"/>
    <property type="evidence" value="ECO:0007669"/>
    <property type="project" value="InterPro"/>
</dbReference>
<dbReference type="STRING" id="1215104.GCA_000730585_03539"/>
<dbReference type="RefSeq" id="WP_042123651.1">
    <property type="nucleotide sequence ID" value="NZ_FZOL01000007.1"/>
</dbReference>
<accession>A0A239EB58</accession>
<reference evidence="6" key="1">
    <citation type="submission" date="2017-06" db="EMBL/GenBank/DDBJ databases">
        <authorList>
            <person name="Varghese N."/>
            <person name="Submissions S."/>
        </authorList>
    </citation>
    <scope>NUCLEOTIDE SEQUENCE [LARGE SCALE GENOMIC DNA]</scope>
    <source>
        <strain evidence="6">DSM 22348</strain>
    </source>
</reference>
<evidence type="ECO:0000256" key="1">
    <source>
        <dbReference type="ARBA" id="ARBA00022630"/>
    </source>
</evidence>
<dbReference type="GO" id="GO:0004499">
    <property type="term" value="F:N,N-dimethylaniline monooxygenase activity"/>
    <property type="evidence" value="ECO:0007669"/>
    <property type="project" value="InterPro"/>
</dbReference>
<dbReference type="InterPro" id="IPR051209">
    <property type="entry name" value="FAD-bind_Monooxygenase_sf"/>
</dbReference>
<organism evidence="5 6">
    <name type="scientific">Pseudomonas japonica</name>
    <dbReference type="NCBI Taxonomy" id="256466"/>
    <lineage>
        <taxon>Bacteria</taxon>
        <taxon>Pseudomonadati</taxon>
        <taxon>Pseudomonadota</taxon>
        <taxon>Gammaproteobacteria</taxon>
        <taxon>Pseudomonadales</taxon>
        <taxon>Pseudomonadaceae</taxon>
        <taxon>Pseudomonas</taxon>
    </lineage>
</organism>
<dbReference type="PANTHER" id="PTHR42877:SF4">
    <property type="entry name" value="FAD_NAD(P)-BINDING DOMAIN-CONTAINING PROTEIN-RELATED"/>
    <property type="match status" value="1"/>
</dbReference>
<dbReference type="InterPro" id="IPR020946">
    <property type="entry name" value="Flavin_mOase-like"/>
</dbReference>
<feature type="region of interest" description="Disordered" evidence="4">
    <location>
        <begin position="498"/>
        <end position="518"/>
    </location>
</feature>
<keyword evidence="6" id="KW-1185">Reference proteome</keyword>
<dbReference type="Gene3D" id="3.50.50.60">
    <property type="entry name" value="FAD/NAD(P)-binding domain"/>
    <property type="match status" value="2"/>
</dbReference>
<evidence type="ECO:0000313" key="6">
    <source>
        <dbReference type="Proteomes" id="UP000198407"/>
    </source>
</evidence>
<dbReference type="OrthoDB" id="312624at2"/>
<protein>
    <submittedName>
        <fullName evidence="5">Predicted flavoprotein CzcO associated with the cation diffusion facilitator CzcD</fullName>
    </submittedName>
</protein>
<name>A0A239EB58_9PSED</name>
<dbReference type="AlphaFoldDB" id="A0A239EB58"/>
<keyword evidence="2" id="KW-0274">FAD</keyword>
<proteinExistence type="predicted"/>
<dbReference type="GO" id="GO:0050660">
    <property type="term" value="F:flavin adenine dinucleotide binding"/>
    <property type="evidence" value="ECO:0007669"/>
    <property type="project" value="InterPro"/>
</dbReference>
<evidence type="ECO:0000313" key="5">
    <source>
        <dbReference type="EMBL" id="SNS41990.1"/>
    </source>
</evidence>
<dbReference type="EMBL" id="FZOL01000007">
    <property type="protein sequence ID" value="SNS41990.1"/>
    <property type="molecule type" value="Genomic_DNA"/>
</dbReference>
<dbReference type="SUPFAM" id="SSF51905">
    <property type="entry name" value="FAD/NAD(P)-binding domain"/>
    <property type="match status" value="1"/>
</dbReference>
<gene>
    <name evidence="5" type="ORF">SAMN05444352_107197</name>
</gene>
<dbReference type="PANTHER" id="PTHR42877">
    <property type="entry name" value="L-ORNITHINE N(5)-MONOOXYGENASE-RELATED"/>
    <property type="match status" value="1"/>
</dbReference>
<evidence type="ECO:0000256" key="2">
    <source>
        <dbReference type="ARBA" id="ARBA00022827"/>
    </source>
</evidence>
<dbReference type="Pfam" id="PF00743">
    <property type="entry name" value="FMO-like"/>
    <property type="match status" value="1"/>
</dbReference>
<keyword evidence="1" id="KW-0285">Flavoprotein</keyword>
<dbReference type="Proteomes" id="UP000198407">
    <property type="component" value="Unassembled WGS sequence"/>
</dbReference>
<dbReference type="InterPro" id="IPR036188">
    <property type="entry name" value="FAD/NAD-bd_sf"/>
</dbReference>